<comment type="caution">
    <text evidence="3">The sequence shown here is derived from an EMBL/GenBank/DDBJ whole genome shotgun (WGS) entry which is preliminary data.</text>
</comment>
<proteinExistence type="predicted"/>
<keyword evidence="4" id="KW-1185">Reference proteome</keyword>
<feature type="region of interest" description="Disordered" evidence="1">
    <location>
        <begin position="53"/>
        <end position="75"/>
    </location>
</feature>
<evidence type="ECO:0000256" key="2">
    <source>
        <dbReference type="SAM" id="Phobius"/>
    </source>
</evidence>
<keyword evidence="2" id="KW-0812">Transmembrane</keyword>
<keyword evidence="2" id="KW-1133">Transmembrane helix</keyword>
<name>A0A9N8DB58_9STRA</name>
<reference evidence="3" key="1">
    <citation type="submission" date="2020-06" db="EMBL/GenBank/DDBJ databases">
        <authorList>
            <consortium name="Plant Systems Biology data submission"/>
        </authorList>
    </citation>
    <scope>NUCLEOTIDE SEQUENCE</scope>
    <source>
        <strain evidence="3">D6</strain>
    </source>
</reference>
<gene>
    <name evidence="3" type="ORF">SEMRO_17_G012210.1</name>
</gene>
<feature type="transmembrane region" description="Helical" evidence="2">
    <location>
        <begin position="22"/>
        <end position="42"/>
    </location>
</feature>
<evidence type="ECO:0000256" key="1">
    <source>
        <dbReference type="SAM" id="MobiDB-lite"/>
    </source>
</evidence>
<accession>A0A9N8DB58</accession>
<dbReference type="Proteomes" id="UP001153069">
    <property type="component" value="Unassembled WGS sequence"/>
</dbReference>
<sequence>MVRVVVNIQGMLPSLIDVDDGLLLWAVCLIACLLIASSMVEIRAPIRSEEKAFSPQLPSATRTSGPESNDIKRAKTNRREVTFSSSVQEVVPSQGVDVEKHKQQIWWRSKDIKKMKSEASLIAFELKEAEQSHLTPFCYTATITRIFEACCVVDTRAVADVEEGGHISPVDRKYLGHWMTVGTLRMGLEKKIVRSMAKDCTALRSQVIQSVLKAQEDCKGDEEAIRKASIERSRPTQLFAVVVGQCVASSCASEQAKENAKLKALASPA</sequence>
<evidence type="ECO:0000313" key="4">
    <source>
        <dbReference type="Proteomes" id="UP001153069"/>
    </source>
</evidence>
<keyword evidence="2" id="KW-0472">Membrane</keyword>
<protein>
    <submittedName>
        <fullName evidence="3">Uncharacterized protein</fullName>
    </submittedName>
</protein>
<dbReference type="AlphaFoldDB" id="A0A9N8DB58"/>
<dbReference type="EMBL" id="CAICTM010000017">
    <property type="protein sequence ID" value="CAB9497270.1"/>
    <property type="molecule type" value="Genomic_DNA"/>
</dbReference>
<feature type="compositionally biased region" description="Polar residues" evidence="1">
    <location>
        <begin position="56"/>
        <end position="67"/>
    </location>
</feature>
<evidence type="ECO:0000313" key="3">
    <source>
        <dbReference type="EMBL" id="CAB9497270.1"/>
    </source>
</evidence>
<organism evidence="3 4">
    <name type="scientific">Seminavis robusta</name>
    <dbReference type="NCBI Taxonomy" id="568900"/>
    <lineage>
        <taxon>Eukaryota</taxon>
        <taxon>Sar</taxon>
        <taxon>Stramenopiles</taxon>
        <taxon>Ochrophyta</taxon>
        <taxon>Bacillariophyta</taxon>
        <taxon>Bacillariophyceae</taxon>
        <taxon>Bacillariophycidae</taxon>
        <taxon>Naviculales</taxon>
        <taxon>Naviculaceae</taxon>
        <taxon>Seminavis</taxon>
    </lineage>
</organism>